<feature type="compositionally biased region" description="Low complexity" evidence="2">
    <location>
        <begin position="149"/>
        <end position="173"/>
    </location>
</feature>
<organism evidence="3 4">
    <name type="scientific">Glycocaulis albus</name>
    <dbReference type="NCBI Taxonomy" id="1382801"/>
    <lineage>
        <taxon>Bacteria</taxon>
        <taxon>Pseudomonadati</taxon>
        <taxon>Pseudomonadota</taxon>
        <taxon>Alphaproteobacteria</taxon>
        <taxon>Maricaulales</taxon>
        <taxon>Maricaulaceae</taxon>
        <taxon>Glycocaulis</taxon>
    </lineage>
</organism>
<evidence type="ECO:0000256" key="1">
    <source>
        <dbReference type="ARBA" id="ARBA00044755"/>
    </source>
</evidence>
<dbReference type="EMBL" id="BMFS01000006">
    <property type="protein sequence ID" value="GGH01073.1"/>
    <property type="molecule type" value="Genomic_DNA"/>
</dbReference>
<comment type="caution">
    <text evidence="3">The sequence shown here is derived from an EMBL/GenBank/DDBJ whole genome shotgun (WGS) entry which is preliminary data.</text>
</comment>
<dbReference type="Proteomes" id="UP000648722">
    <property type="component" value="Unassembled WGS sequence"/>
</dbReference>
<feature type="compositionally biased region" description="Basic and acidic residues" evidence="2">
    <location>
        <begin position="126"/>
        <end position="148"/>
    </location>
</feature>
<evidence type="ECO:0000313" key="3">
    <source>
        <dbReference type="EMBL" id="GGH01073.1"/>
    </source>
</evidence>
<reference evidence="4" key="1">
    <citation type="journal article" date="2019" name="Int. J. Syst. Evol. Microbiol.">
        <title>The Global Catalogue of Microorganisms (GCM) 10K type strain sequencing project: providing services to taxonomists for standard genome sequencing and annotation.</title>
        <authorList>
            <consortium name="The Broad Institute Genomics Platform"/>
            <consortium name="The Broad Institute Genome Sequencing Center for Infectious Disease"/>
            <person name="Wu L."/>
            <person name="Ma J."/>
        </authorList>
    </citation>
    <scope>NUCLEOTIDE SEQUENCE [LARGE SCALE GENOMIC DNA]</scope>
    <source>
        <strain evidence="4">CGMCC 1.12766</strain>
    </source>
</reference>
<dbReference type="InterPro" id="IPR007607">
    <property type="entry name" value="BacA/B"/>
</dbReference>
<evidence type="ECO:0008006" key="5">
    <source>
        <dbReference type="Google" id="ProtNLM"/>
    </source>
</evidence>
<protein>
    <recommendedName>
        <fullName evidence="5">Polymer-forming cytoskeletal protein</fullName>
    </recommendedName>
</protein>
<evidence type="ECO:0000313" key="4">
    <source>
        <dbReference type="Proteomes" id="UP000648722"/>
    </source>
</evidence>
<sequence>MFNKKDSPAPETGSPPPPAKRSAMKSKAPSILSADLTITGSISSEGEVQLDGIVEGDVRAGSLSIGEEATVKGEVVAESVVVRGRVEGSVRARQVQLAATARIEGDIVHATLAVESGAYFDGHCRRSSDPLADKKSASSDTIAQDKPKAAASMPPAPPSSAAAASAPRPAAAANSDPFASKA</sequence>
<dbReference type="PANTHER" id="PTHR35024">
    <property type="entry name" value="HYPOTHETICAL CYTOSOLIC PROTEIN"/>
    <property type="match status" value="1"/>
</dbReference>
<dbReference type="Pfam" id="PF04519">
    <property type="entry name" value="Bactofilin"/>
    <property type="match status" value="1"/>
</dbReference>
<accession>A0ABQ1XRJ9</accession>
<keyword evidence="4" id="KW-1185">Reference proteome</keyword>
<comment type="similarity">
    <text evidence="1">Belongs to the bactofilin family.</text>
</comment>
<feature type="region of interest" description="Disordered" evidence="2">
    <location>
        <begin position="126"/>
        <end position="182"/>
    </location>
</feature>
<dbReference type="PANTHER" id="PTHR35024:SF4">
    <property type="entry name" value="POLYMER-FORMING CYTOSKELETAL PROTEIN"/>
    <property type="match status" value="1"/>
</dbReference>
<gene>
    <name evidence="3" type="ORF">GCM10007420_16380</name>
</gene>
<evidence type="ECO:0000256" key="2">
    <source>
        <dbReference type="SAM" id="MobiDB-lite"/>
    </source>
</evidence>
<feature type="region of interest" description="Disordered" evidence="2">
    <location>
        <begin position="1"/>
        <end position="28"/>
    </location>
</feature>
<name>A0ABQ1XRJ9_9PROT</name>
<proteinExistence type="inferred from homology"/>